<evidence type="ECO:0000256" key="3">
    <source>
        <dbReference type="ARBA" id="ARBA00023004"/>
    </source>
</evidence>
<dbReference type="EMBL" id="RHJS01000002">
    <property type="protein sequence ID" value="RRK32893.1"/>
    <property type="molecule type" value="Genomic_DNA"/>
</dbReference>
<sequence length="263" mass="28209">MLYAGVDIGSTTSKAALVDEDGREVMFASIMTEFNRNASGEKVLQNVLEKAGASIEDVAYTISTGYGRKAFERADKNIPEIIAHAVGTEYVYPGARTIIDIGGQDSKVIELDAGGNVDKFGMNDKCAAGTGRFFEVLTHRLLGVEMEELSDLILKAENPVEISSMCTIFAESEIISHLSQNIPIEDIAAGTGVSIARRIIAQGKAARISFPEPIVFSGGVANNKGIERIFAKLLNKEVHAIEKPQSTAALGAALRARKEHQKA</sequence>
<dbReference type="InterPro" id="IPR051805">
    <property type="entry name" value="Dehydratase_Activator_Redct"/>
</dbReference>
<dbReference type="PANTHER" id="PTHR32329:SF2">
    <property type="entry name" value="BIFUNCTIONAL PROTEIN [INCLUDES 2-HYDROXYACYL-COA DEHYDRATASE (N-TER) AND ITS ACTIVATOR DOMAIN (C_TERM)"/>
    <property type="match status" value="1"/>
</dbReference>
<dbReference type="NCBIfam" id="TIGR00241">
    <property type="entry name" value="CoA_E_activ"/>
    <property type="match status" value="1"/>
</dbReference>
<feature type="domain" description="ATPase BadF/BadG/BcrA/BcrD type" evidence="5">
    <location>
        <begin position="5"/>
        <end position="256"/>
    </location>
</feature>
<dbReference type="RefSeq" id="WP_125128303.1">
    <property type="nucleotide sequence ID" value="NZ_RHJS01000002.1"/>
</dbReference>
<dbReference type="GO" id="GO:0046872">
    <property type="term" value="F:metal ion binding"/>
    <property type="evidence" value="ECO:0007669"/>
    <property type="project" value="UniProtKB-KW"/>
</dbReference>
<evidence type="ECO:0000256" key="4">
    <source>
        <dbReference type="ARBA" id="ARBA00023014"/>
    </source>
</evidence>
<evidence type="ECO:0000256" key="2">
    <source>
        <dbReference type="ARBA" id="ARBA00022723"/>
    </source>
</evidence>
<dbReference type="Proteomes" id="UP000274920">
    <property type="component" value="Unassembled WGS sequence"/>
</dbReference>
<dbReference type="Gene3D" id="3.30.420.40">
    <property type="match status" value="2"/>
</dbReference>
<dbReference type="GO" id="GO:0051536">
    <property type="term" value="F:iron-sulfur cluster binding"/>
    <property type="evidence" value="ECO:0007669"/>
    <property type="project" value="UniProtKB-KW"/>
</dbReference>
<keyword evidence="2" id="KW-0479">Metal-binding</keyword>
<dbReference type="InterPro" id="IPR043129">
    <property type="entry name" value="ATPase_NBD"/>
</dbReference>
<evidence type="ECO:0000313" key="7">
    <source>
        <dbReference type="Proteomes" id="UP000274920"/>
    </source>
</evidence>
<keyword evidence="4" id="KW-0411">Iron-sulfur</keyword>
<dbReference type="InterPro" id="IPR008275">
    <property type="entry name" value="CoA_E_activase_dom"/>
</dbReference>
<accession>A0A3R8JPA6</accession>
<dbReference type="InterPro" id="IPR002731">
    <property type="entry name" value="ATPase_BadF"/>
</dbReference>
<reference evidence="6" key="1">
    <citation type="submission" date="2018-10" db="EMBL/GenBank/DDBJ databases">
        <title>Schaedlerella arabinophila gen. nov. sp. nov., isolated from the mouse intestinal tract and comparative analysis with the genome of the closely related altered Schaedler flora strain ASF502.</title>
        <authorList>
            <person name="Miyake S."/>
            <person name="Soh M."/>
            <person name="Seedorf H."/>
        </authorList>
    </citation>
    <scope>NUCLEOTIDE SEQUENCE [LARGE SCALE GENOMIC DNA]</scope>
    <source>
        <strain evidence="6">DSM 106076</strain>
    </source>
</reference>
<dbReference type="Pfam" id="PF01869">
    <property type="entry name" value="BcrAD_BadFG"/>
    <property type="match status" value="1"/>
</dbReference>
<gene>
    <name evidence="6" type="ORF">EBB54_17155</name>
</gene>
<dbReference type="CDD" id="cd24036">
    <property type="entry name" value="ASKHA_NBD_BcrAD_BadFG_HgdC_HadI"/>
    <property type="match status" value="1"/>
</dbReference>
<dbReference type="AlphaFoldDB" id="A0A3R8JPA6"/>
<evidence type="ECO:0000259" key="5">
    <source>
        <dbReference type="Pfam" id="PF01869"/>
    </source>
</evidence>
<dbReference type="SUPFAM" id="SSF53067">
    <property type="entry name" value="Actin-like ATPase domain"/>
    <property type="match status" value="1"/>
</dbReference>
<protein>
    <submittedName>
        <fullName evidence="6">2-hydroxyglutaryl-CoA dehydratase</fullName>
    </submittedName>
</protein>
<name>A0A3R8JPA6_9FIRM</name>
<evidence type="ECO:0000256" key="1">
    <source>
        <dbReference type="ARBA" id="ARBA00001966"/>
    </source>
</evidence>
<comment type="caution">
    <text evidence="6">The sequence shown here is derived from an EMBL/GenBank/DDBJ whole genome shotgun (WGS) entry which is preliminary data.</text>
</comment>
<organism evidence="6 7">
    <name type="scientific">Schaedlerella arabinosiphila</name>
    <dbReference type="NCBI Taxonomy" id="2044587"/>
    <lineage>
        <taxon>Bacteria</taxon>
        <taxon>Bacillati</taxon>
        <taxon>Bacillota</taxon>
        <taxon>Clostridia</taxon>
        <taxon>Lachnospirales</taxon>
        <taxon>Lachnospiraceae</taxon>
        <taxon>Schaedlerella</taxon>
    </lineage>
</organism>
<keyword evidence="7" id="KW-1185">Reference proteome</keyword>
<comment type="cofactor">
    <cofactor evidence="1">
        <name>[4Fe-4S] cluster</name>
        <dbReference type="ChEBI" id="CHEBI:49883"/>
    </cofactor>
</comment>
<proteinExistence type="predicted"/>
<dbReference type="PANTHER" id="PTHR32329">
    <property type="entry name" value="BIFUNCTIONAL PROTEIN [INCLUDES 2-HYDROXYACYL-COA DEHYDRATASE (N-TER) AND ITS ACTIVATOR DOMAIN (C_TERM)-RELATED"/>
    <property type="match status" value="1"/>
</dbReference>
<evidence type="ECO:0000313" key="6">
    <source>
        <dbReference type="EMBL" id="RRK32893.1"/>
    </source>
</evidence>
<keyword evidence="3" id="KW-0408">Iron</keyword>